<comment type="caution">
    <text evidence="2">The sequence shown here is derived from an EMBL/GenBank/DDBJ whole genome shotgun (WGS) entry which is preliminary data.</text>
</comment>
<dbReference type="RefSeq" id="WP_382746238.1">
    <property type="nucleotide sequence ID" value="NZ_JBHMCT010000052.1"/>
</dbReference>
<sequence length="114" mass="12280">MDAAVRAWLTSQLGTTTDQADLDTRYTRLGTARAVALEVLRERLAALIHDQPSTINVSGVVSLSYAENIKAIERQITALENGEPPAPDDPGTLDPDDGVPGGYGIVQLVERPRR</sequence>
<dbReference type="Proteomes" id="UP001589716">
    <property type="component" value="Unassembled WGS sequence"/>
</dbReference>
<name>A0ABV5QYM5_9ACTN</name>
<dbReference type="EMBL" id="JBHMCT010000052">
    <property type="protein sequence ID" value="MFB9558630.1"/>
    <property type="molecule type" value="Genomic_DNA"/>
</dbReference>
<keyword evidence="3" id="KW-1185">Reference proteome</keyword>
<evidence type="ECO:0000313" key="2">
    <source>
        <dbReference type="EMBL" id="MFB9558630.1"/>
    </source>
</evidence>
<proteinExistence type="predicted"/>
<reference evidence="2 3" key="1">
    <citation type="submission" date="2024-09" db="EMBL/GenBank/DDBJ databases">
        <authorList>
            <person name="Sun Q."/>
            <person name="Mori K."/>
        </authorList>
    </citation>
    <scope>NUCLEOTIDE SEQUENCE [LARGE SCALE GENOMIC DNA]</scope>
    <source>
        <strain evidence="2 3">JCM 4414</strain>
    </source>
</reference>
<gene>
    <name evidence="2" type="ORF">ACFFTP_31175</name>
</gene>
<accession>A0ABV5QYM5</accession>
<evidence type="ECO:0000313" key="3">
    <source>
        <dbReference type="Proteomes" id="UP001589716"/>
    </source>
</evidence>
<organism evidence="2 3">
    <name type="scientific">Streptomyces roseoviridis</name>
    <dbReference type="NCBI Taxonomy" id="67361"/>
    <lineage>
        <taxon>Bacteria</taxon>
        <taxon>Bacillati</taxon>
        <taxon>Actinomycetota</taxon>
        <taxon>Actinomycetes</taxon>
        <taxon>Kitasatosporales</taxon>
        <taxon>Streptomycetaceae</taxon>
        <taxon>Streptomyces</taxon>
    </lineage>
</organism>
<evidence type="ECO:0000256" key="1">
    <source>
        <dbReference type="SAM" id="MobiDB-lite"/>
    </source>
</evidence>
<protein>
    <submittedName>
        <fullName evidence="2">Uncharacterized protein</fullName>
    </submittedName>
</protein>
<feature type="region of interest" description="Disordered" evidence="1">
    <location>
        <begin position="79"/>
        <end position="104"/>
    </location>
</feature>